<dbReference type="RefSeq" id="WP_258816510.1">
    <property type="nucleotide sequence ID" value="NZ_JANUGW010000006.1"/>
</dbReference>
<proteinExistence type="predicted"/>
<protein>
    <submittedName>
        <fullName evidence="4">Zinc-ribbon domain-containing protein</fullName>
    </submittedName>
</protein>
<reference evidence="4 5" key="1">
    <citation type="submission" date="2022-08" db="EMBL/GenBank/DDBJ databases">
        <title>Reclassification of Massilia species as members of the genera Telluria, Duganella, Pseudoduganella, Mokoshia gen. nov. and Zemynaea gen. nov. using orthogonal and non-orthogonal genome-based approaches.</title>
        <authorList>
            <person name="Bowman J.P."/>
        </authorList>
    </citation>
    <scope>NUCLEOTIDE SEQUENCE [LARGE SCALE GENOMIC DNA]</scope>
    <source>
        <strain evidence="4 5">JCM 31316</strain>
    </source>
</reference>
<feature type="compositionally biased region" description="Low complexity" evidence="1">
    <location>
        <begin position="246"/>
        <end position="256"/>
    </location>
</feature>
<name>A0ABT1ZPU3_9BURK</name>
<keyword evidence="2" id="KW-0472">Membrane</keyword>
<feature type="region of interest" description="Disordered" evidence="1">
    <location>
        <begin position="284"/>
        <end position="385"/>
    </location>
</feature>
<feature type="transmembrane region" description="Helical" evidence="2">
    <location>
        <begin position="405"/>
        <end position="426"/>
    </location>
</feature>
<evidence type="ECO:0000256" key="2">
    <source>
        <dbReference type="SAM" id="Phobius"/>
    </source>
</evidence>
<dbReference type="InterPro" id="IPR011723">
    <property type="entry name" value="Znf/thioredoxin_put"/>
</dbReference>
<keyword evidence="2" id="KW-0812">Transmembrane</keyword>
<evidence type="ECO:0000256" key="1">
    <source>
        <dbReference type="SAM" id="MobiDB-lite"/>
    </source>
</evidence>
<dbReference type="Pfam" id="PF13719">
    <property type="entry name" value="Zn_ribbon_5"/>
    <property type="match status" value="1"/>
</dbReference>
<accession>A0ABT1ZPU3</accession>
<organism evidence="4 5">
    <name type="scientific">Massilia pinisoli</name>
    <dbReference type="NCBI Taxonomy" id="1772194"/>
    <lineage>
        <taxon>Bacteria</taxon>
        <taxon>Pseudomonadati</taxon>
        <taxon>Pseudomonadota</taxon>
        <taxon>Betaproteobacteria</taxon>
        <taxon>Burkholderiales</taxon>
        <taxon>Oxalobacteraceae</taxon>
        <taxon>Telluria group</taxon>
        <taxon>Massilia</taxon>
    </lineage>
</organism>
<evidence type="ECO:0000313" key="5">
    <source>
        <dbReference type="Proteomes" id="UP001204151"/>
    </source>
</evidence>
<sequence length="557" mass="57732">MALATQCPHCHTTFRVAADQLKLRGGIVRCGACQSIFDGNAHLIDLAKPAAPAPTETPPTVPAPSDQDDALPVYTLDFGHTFDPLGILPNVDERDEAQAPAPAAPRAHVWRTGGARAPEDAETTPAHPDEAAAAEGPDDDAAPAEAPVIDAAPADAPVIDAAPVDAERADAAPADEPLVAAAPADTERADVAPASESPDVALAEEHPVSVPPSAYAPAGRVEPRLEPVFDAAHDAAAVPPSEPPEDTAAATHADAAPASAYAPAGRVEPNFGLPVDEEIVAQPLPDYEPEPEPEPAPQHEPDPTAAPAAPAGPTSAADIPSAALPLRASAASEPPAPTPAMIPPVVASARSKAARASDARARRSKLTPTKIEPPRLRIAADSDADEPEFVKRSRRQERMGRTQRLWMVAGSVALLLALLAQAVLAYRNVLAAQHPGLRPVLQGACAVLGCRVELPAQAENLVIETGELTTLGPGTYALNTVLRNQGSLVLAWPSIELELTDASDKPVLRRVLAPADYLPPGTPAANGFAPHSEQPVALHFTLAGLQPSGYHTFVFYP</sequence>
<gene>
    <name evidence="4" type="ORF">NX784_10025</name>
</gene>
<keyword evidence="2" id="KW-1133">Transmembrane helix</keyword>
<dbReference type="EMBL" id="JANUGW010000006">
    <property type="protein sequence ID" value="MCS0581928.1"/>
    <property type="molecule type" value="Genomic_DNA"/>
</dbReference>
<feature type="domain" description="Zinc finger/thioredoxin putative" evidence="3">
    <location>
        <begin position="3"/>
        <end position="38"/>
    </location>
</feature>
<feature type="compositionally biased region" description="Low complexity" evidence="1">
    <location>
        <begin position="343"/>
        <end position="354"/>
    </location>
</feature>
<dbReference type="NCBIfam" id="TIGR02098">
    <property type="entry name" value="MJ0042_CXXC"/>
    <property type="match status" value="1"/>
</dbReference>
<feature type="region of interest" description="Disordered" evidence="1">
    <location>
        <begin position="95"/>
        <end position="144"/>
    </location>
</feature>
<feature type="region of interest" description="Disordered" evidence="1">
    <location>
        <begin position="235"/>
        <end position="256"/>
    </location>
</feature>
<dbReference type="Proteomes" id="UP001204151">
    <property type="component" value="Unassembled WGS sequence"/>
</dbReference>
<dbReference type="Pfam" id="PF11906">
    <property type="entry name" value="DUF3426"/>
    <property type="match status" value="1"/>
</dbReference>
<evidence type="ECO:0000259" key="3">
    <source>
        <dbReference type="Pfam" id="PF13719"/>
    </source>
</evidence>
<feature type="compositionally biased region" description="Low complexity" evidence="1">
    <location>
        <begin position="98"/>
        <end position="107"/>
    </location>
</feature>
<comment type="caution">
    <text evidence="4">The sequence shown here is derived from an EMBL/GenBank/DDBJ whole genome shotgun (WGS) entry which is preliminary data.</text>
</comment>
<evidence type="ECO:0000313" key="4">
    <source>
        <dbReference type="EMBL" id="MCS0581928.1"/>
    </source>
</evidence>
<keyword evidence="5" id="KW-1185">Reference proteome</keyword>
<dbReference type="InterPro" id="IPR021834">
    <property type="entry name" value="DUF3426"/>
</dbReference>
<feature type="compositionally biased region" description="Low complexity" evidence="1">
    <location>
        <begin position="303"/>
        <end position="333"/>
    </location>
</feature>